<keyword evidence="8 16" id="KW-0276">Fatty acid metabolism</keyword>
<keyword evidence="7 16" id="KW-0256">Endoplasmic reticulum</keyword>
<dbReference type="STRING" id="7370.A0A1I8MJA2"/>
<dbReference type="VEuPathDB" id="VectorBase:MDOA005476"/>
<dbReference type="SUPFAM" id="SSF49764">
    <property type="entry name" value="HSP20-like chaperones"/>
    <property type="match status" value="1"/>
</dbReference>
<evidence type="ECO:0000313" key="20">
    <source>
        <dbReference type="RefSeq" id="XP_005179424.1"/>
    </source>
</evidence>
<dbReference type="GO" id="GO:0042761">
    <property type="term" value="P:very long-chain fatty acid biosynthetic process"/>
    <property type="evidence" value="ECO:0007669"/>
    <property type="project" value="TreeGrafter"/>
</dbReference>
<comment type="subcellular location">
    <subcellularLocation>
        <location evidence="1 16">Endoplasmic reticulum membrane</location>
        <topology evidence="1 16">Multi-pass membrane protein</topology>
    </subcellularLocation>
</comment>
<keyword evidence="13 16" id="KW-0275">Fatty acid biosynthesis</keyword>
<dbReference type="KEGG" id="mde:101900652"/>
<dbReference type="CDD" id="cd06465">
    <property type="entry name" value="p23_hB-ind1_like"/>
    <property type="match status" value="1"/>
</dbReference>
<dbReference type="EnsemblMetazoa" id="MDOA005476-RA">
    <property type="protein sequence ID" value="MDOA005476-PA"/>
    <property type="gene ID" value="MDOA005476"/>
</dbReference>
<keyword evidence="5 16" id="KW-0444">Lipid biosynthesis</keyword>
<evidence type="ECO:0000256" key="14">
    <source>
        <dbReference type="ARBA" id="ARBA00023239"/>
    </source>
</evidence>
<reference evidence="20" key="2">
    <citation type="submission" date="2025-04" db="UniProtKB">
        <authorList>
            <consortium name="RefSeq"/>
        </authorList>
    </citation>
    <scope>IDENTIFICATION</scope>
    <source>
        <strain evidence="20">Aabys</strain>
    </source>
</reference>
<evidence type="ECO:0000256" key="16">
    <source>
        <dbReference type="RuleBase" id="RU363109"/>
    </source>
</evidence>
<reference evidence="18" key="1">
    <citation type="submission" date="2020-05" db="UniProtKB">
        <authorList>
            <consortium name="EnsemblMetazoa"/>
        </authorList>
    </citation>
    <scope>IDENTIFICATION</scope>
    <source>
        <strain evidence="18">Aabys</strain>
    </source>
</reference>
<dbReference type="GO" id="GO:0102158">
    <property type="term" value="F:very-long-chain (3R)-3-hydroxyacyl-CoA dehydratase activity"/>
    <property type="evidence" value="ECO:0007669"/>
    <property type="project" value="UniProtKB-EC"/>
</dbReference>
<evidence type="ECO:0000313" key="18">
    <source>
        <dbReference type="EnsemblMetazoa" id="MDOA005476-PA"/>
    </source>
</evidence>
<comment type="catalytic activity">
    <reaction evidence="16">
        <text>a very-long-chain (3R)-3-hydroxyacyl-CoA = a very-long-chain (2E)-enoyl-CoA + H2O</text>
        <dbReference type="Rhea" id="RHEA:45812"/>
        <dbReference type="ChEBI" id="CHEBI:15377"/>
        <dbReference type="ChEBI" id="CHEBI:83728"/>
        <dbReference type="ChEBI" id="CHEBI:85440"/>
        <dbReference type="EC" id="4.2.1.134"/>
    </reaction>
</comment>
<evidence type="ECO:0000256" key="2">
    <source>
        <dbReference type="ARBA" id="ARBA00005194"/>
    </source>
</evidence>
<dbReference type="GO" id="GO:0030497">
    <property type="term" value="P:fatty acid elongation"/>
    <property type="evidence" value="ECO:0007669"/>
    <property type="project" value="TreeGrafter"/>
</dbReference>
<keyword evidence="9 16" id="KW-1133">Transmembrane helix</keyword>
<dbReference type="FunFam" id="2.60.40.790:FF:000013">
    <property type="entry name" value="Very-long-chain (3R)-3-hydroxyacyl-CoA dehydratase"/>
    <property type="match status" value="1"/>
</dbReference>
<feature type="transmembrane region" description="Helical" evidence="16">
    <location>
        <begin position="168"/>
        <end position="193"/>
    </location>
</feature>
<keyword evidence="14 16" id="KW-0456">Lyase</keyword>
<protein>
    <recommendedName>
        <fullName evidence="4 16">Very-long-chain (3R)-3-hydroxyacyl-CoA dehydratase</fullName>
        <ecNumber evidence="4 16">4.2.1.134</ecNumber>
    </recommendedName>
</protein>
<evidence type="ECO:0000256" key="1">
    <source>
        <dbReference type="ARBA" id="ARBA00004477"/>
    </source>
</evidence>
<evidence type="ECO:0000259" key="17">
    <source>
        <dbReference type="PROSITE" id="PS51203"/>
    </source>
</evidence>
<evidence type="ECO:0000256" key="13">
    <source>
        <dbReference type="ARBA" id="ARBA00023160"/>
    </source>
</evidence>
<evidence type="ECO:0000256" key="7">
    <source>
        <dbReference type="ARBA" id="ARBA00022824"/>
    </source>
</evidence>
<feature type="transmembrane region" description="Helical" evidence="16">
    <location>
        <begin position="264"/>
        <end position="284"/>
    </location>
</feature>
<comment type="function">
    <text evidence="16">Catalyzes the third of the four reactions of the long-chain fatty acids elongation cycle. This endoplasmic reticulum-bound enzymatic process, allows the addition of two carbons to the chain of long- and very long-chain fatty acids/VLCFAs per cycle. This enzyme catalyzes the dehydration of the 3-hydroxyacyl-CoA intermediate into trans-2,3-enoyl-CoA, within each cycle of fatty acid elongation. Thereby, it participates to the production of VLCFAs of different chain lengths that are involved in multiple biological processes as precursors of membrane lipids and lipid mediators.</text>
</comment>
<dbReference type="UniPathway" id="UPA00094"/>
<comment type="similarity">
    <text evidence="15">Belongs to the p23/wos2 family.</text>
</comment>
<dbReference type="GO" id="GO:0030148">
    <property type="term" value="P:sphingolipid biosynthetic process"/>
    <property type="evidence" value="ECO:0007669"/>
    <property type="project" value="TreeGrafter"/>
</dbReference>
<comment type="similarity">
    <text evidence="3 16">Belongs to the very long-chain fatty acids dehydratase HACD family.</text>
</comment>
<dbReference type="PANTHER" id="PTHR11035">
    <property type="entry name" value="VERY-LONG-CHAIN (3R)-3-HYDROXYACYL-COA DEHYDRATASE"/>
    <property type="match status" value="1"/>
</dbReference>
<dbReference type="VEuPathDB" id="VectorBase:MDOMA2_004224"/>
<feature type="domain" description="CS" evidence="17">
    <location>
        <begin position="21"/>
        <end position="111"/>
    </location>
</feature>
<dbReference type="OrthoDB" id="6425771at2759"/>
<evidence type="ECO:0000256" key="5">
    <source>
        <dbReference type="ARBA" id="ARBA00022516"/>
    </source>
</evidence>
<evidence type="ECO:0000313" key="19">
    <source>
        <dbReference type="Proteomes" id="UP001652621"/>
    </source>
</evidence>
<evidence type="ECO:0000256" key="6">
    <source>
        <dbReference type="ARBA" id="ARBA00022692"/>
    </source>
</evidence>
<dbReference type="AlphaFoldDB" id="A0A1I8MJA2"/>
<comment type="caution">
    <text evidence="16">Lacks conserved residue(s) required for the propagation of feature annotation.</text>
</comment>
<evidence type="ECO:0000256" key="10">
    <source>
        <dbReference type="ARBA" id="ARBA00023054"/>
    </source>
</evidence>
<feature type="transmembrane region" description="Helical" evidence="16">
    <location>
        <begin position="348"/>
        <end position="368"/>
    </location>
</feature>
<evidence type="ECO:0000256" key="11">
    <source>
        <dbReference type="ARBA" id="ARBA00023098"/>
    </source>
</evidence>
<dbReference type="Pfam" id="PF04387">
    <property type="entry name" value="PTPLA"/>
    <property type="match status" value="1"/>
</dbReference>
<dbReference type="Pfam" id="PF04969">
    <property type="entry name" value="CS"/>
    <property type="match status" value="1"/>
</dbReference>
<dbReference type="EC" id="4.2.1.134" evidence="4 16"/>
<dbReference type="PANTHER" id="PTHR11035:SF35">
    <property type="entry name" value="VERY-LONG-CHAIN (3R)-3-HYDROXYACYL-COA DEHYDRATASE"/>
    <property type="match status" value="1"/>
</dbReference>
<keyword evidence="10" id="KW-0175">Coiled coil</keyword>
<keyword evidence="12 16" id="KW-0472">Membrane</keyword>
<name>A0A1I8MJA2_MUSDO</name>
<comment type="pathway">
    <text evidence="2 16">Lipid metabolism; fatty acid biosynthesis.</text>
</comment>
<dbReference type="GO" id="GO:0005789">
    <property type="term" value="C:endoplasmic reticulum membrane"/>
    <property type="evidence" value="ECO:0007669"/>
    <property type="project" value="UniProtKB-SubCell"/>
</dbReference>
<evidence type="ECO:0000256" key="4">
    <source>
        <dbReference type="ARBA" id="ARBA00013122"/>
    </source>
</evidence>
<keyword evidence="6 16" id="KW-0812">Transmembrane</keyword>
<keyword evidence="11 16" id="KW-0443">Lipid metabolism</keyword>
<dbReference type="RefSeq" id="XP_005179424.1">
    <property type="nucleotide sequence ID" value="XM_005179367.3"/>
</dbReference>
<evidence type="ECO:0000256" key="15">
    <source>
        <dbReference type="ARBA" id="ARBA00025733"/>
    </source>
</evidence>
<feature type="transmembrane region" description="Helical" evidence="16">
    <location>
        <begin position="296"/>
        <end position="318"/>
    </location>
</feature>
<dbReference type="Proteomes" id="UP001652621">
    <property type="component" value="Unplaced"/>
</dbReference>
<evidence type="ECO:0000256" key="3">
    <source>
        <dbReference type="ARBA" id="ARBA00007811"/>
    </source>
</evidence>
<dbReference type="PROSITE" id="PS51203">
    <property type="entry name" value="CS"/>
    <property type="match status" value="1"/>
</dbReference>
<dbReference type="eggNOG" id="KOG3187">
    <property type="taxonomic scope" value="Eukaryota"/>
</dbReference>
<dbReference type="InterPro" id="IPR007482">
    <property type="entry name" value="Tyr_Pase-like_PTPLA"/>
</dbReference>
<evidence type="ECO:0000256" key="9">
    <source>
        <dbReference type="ARBA" id="ARBA00022989"/>
    </source>
</evidence>
<dbReference type="InterPro" id="IPR008978">
    <property type="entry name" value="HSP20-like_chaperone"/>
</dbReference>
<evidence type="ECO:0000256" key="8">
    <source>
        <dbReference type="ARBA" id="ARBA00022832"/>
    </source>
</evidence>
<gene>
    <name evidence="18" type="primary">101900652</name>
    <name evidence="20" type="synonym">LOC101900652</name>
</gene>
<accession>A0A1I8MJA2</accession>
<dbReference type="InterPro" id="IPR007052">
    <property type="entry name" value="CS_dom"/>
</dbReference>
<proteinExistence type="inferred from homology"/>
<dbReference type="Gene3D" id="2.60.40.790">
    <property type="match status" value="1"/>
</dbReference>
<sequence>MLEKDKLNSSAGDGRNALVKHLSPLVYWAQTAYQITLKVDLKDAEFADVDFTPTKLQFLAKGIGARGLNEYAFEITFYGFIDDEESSYRVFDNKIEFNIIKSEKAWWPRLIATPQKPHWLKIDFDRWQTEDDLADEEKPRNVQEDYSQEYERLQKEEMGYIKESSKKVYLIIYNLAQFVGFLYVLCVLAIRYYRDGPSMIPTAYALVGNAMKFIQLLQYLEVLHPMFGYTKGSALIPFMQVTGRNFVLFVMIEFEERMQSKPAVFYVFVIWSLIEIFRYPYYVSQILKMSYGLLTWIRYTIWIPLYPLGILCEGIIILRNIPYFEETKRFSIEMPNKWNISFDMPTFLKIYIILLILPGSFMLMSHMAKTRAKKLNKRQRARKLSD</sequence>
<evidence type="ECO:0000256" key="12">
    <source>
        <dbReference type="ARBA" id="ARBA00023136"/>
    </source>
</evidence>
<organism evidence="18">
    <name type="scientific">Musca domestica</name>
    <name type="common">House fly</name>
    <dbReference type="NCBI Taxonomy" id="7370"/>
    <lineage>
        <taxon>Eukaryota</taxon>
        <taxon>Metazoa</taxon>
        <taxon>Ecdysozoa</taxon>
        <taxon>Arthropoda</taxon>
        <taxon>Hexapoda</taxon>
        <taxon>Insecta</taxon>
        <taxon>Pterygota</taxon>
        <taxon>Neoptera</taxon>
        <taxon>Endopterygota</taxon>
        <taxon>Diptera</taxon>
        <taxon>Brachycera</taxon>
        <taxon>Muscomorpha</taxon>
        <taxon>Muscoidea</taxon>
        <taxon>Muscidae</taxon>
        <taxon>Musca</taxon>
    </lineage>
</organism>
<keyword evidence="19" id="KW-1185">Reference proteome</keyword>